<dbReference type="PANTHER" id="PTHR34474:SF2">
    <property type="entry name" value="SIGNAL TRANSDUCTION PROTEIN TRAP"/>
    <property type="match status" value="1"/>
</dbReference>
<dbReference type="PROSITE" id="PS51725">
    <property type="entry name" value="ABM"/>
    <property type="match status" value="1"/>
</dbReference>
<dbReference type="EMBL" id="CP049742">
    <property type="protein sequence ID" value="QPC46004.1"/>
    <property type="molecule type" value="Genomic_DNA"/>
</dbReference>
<sequence>MKVYMTTGTLDFLSKKKTSHPTETMLLLQRNGEGLLYHEGADKTLFETPRNYESIDSVGDPTKGAFVVFNNIPVTDEGRPVFEYRFKKRAGLIEKEPGFAAIRVLRPLASDTYIIATFWDKEASFKDWQSSQAYNKAHEKRGTENGVDKEEPSIFLRPSYVTTYTVVMEE</sequence>
<organism evidence="2 3">
    <name type="scientific">Mangrovibacillus cuniculi</name>
    <dbReference type="NCBI Taxonomy" id="2593652"/>
    <lineage>
        <taxon>Bacteria</taxon>
        <taxon>Bacillati</taxon>
        <taxon>Bacillota</taxon>
        <taxon>Bacilli</taxon>
        <taxon>Bacillales</taxon>
        <taxon>Bacillaceae</taxon>
        <taxon>Mangrovibacillus</taxon>
    </lineage>
</organism>
<dbReference type="InterPro" id="IPR050404">
    <property type="entry name" value="Heme-degrading_MO"/>
</dbReference>
<dbReference type="AlphaFoldDB" id="A0A7S8C9R2"/>
<dbReference type="InterPro" id="IPR007138">
    <property type="entry name" value="ABM_dom"/>
</dbReference>
<dbReference type="Gene3D" id="3.30.70.100">
    <property type="match status" value="1"/>
</dbReference>
<keyword evidence="3" id="KW-1185">Reference proteome</keyword>
<feature type="domain" description="ABM" evidence="1">
    <location>
        <begin position="66"/>
        <end position="155"/>
    </location>
</feature>
<proteinExistence type="predicted"/>
<dbReference type="SUPFAM" id="SSF54909">
    <property type="entry name" value="Dimeric alpha+beta barrel"/>
    <property type="match status" value="1"/>
</dbReference>
<dbReference type="InterPro" id="IPR011008">
    <property type="entry name" value="Dimeric_a/b-barrel"/>
</dbReference>
<dbReference type="KEGG" id="mcui:G8O30_03050"/>
<gene>
    <name evidence="2" type="ORF">G8O30_03050</name>
</gene>
<dbReference type="Pfam" id="PF03992">
    <property type="entry name" value="ABM"/>
    <property type="match status" value="1"/>
</dbReference>
<dbReference type="RefSeq" id="WP_239673526.1">
    <property type="nucleotide sequence ID" value="NZ_CP049742.1"/>
</dbReference>
<evidence type="ECO:0000259" key="1">
    <source>
        <dbReference type="PROSITE" id="PS51725"/>
    </source>
</evidence>
<dbReference type="GO" id="GO:0004497">
    <property type="term" value="F:monooxygenase activity"/>
    <property type="evidence" value="ECO:0007669"/>
    <property type="project" value="UniProtKB-KW"/>
</dbReference>
<reference evidence="2 3" key="1">
    <citation type="submission" date="2019-07" db="EMBL/GenBank/DDBJ databases">
        <title>Genome sequence of 2 isolates from Red Sea Mangroves.</title>
        <authorList>
            <person name="Sefrji F."/>
            <person name="Michoud G."/>
            <person name="Merlino G."/>
            <person name="Daffonchio D."/>
        </authorList>
    </citation>
    <scope>NUCLEOTIDE SEQUENCE [LARGE SCALE GENOMIC DNA]</scope>
    <source>
        <strain evidence="2 3">R1DC41</strain>
    </source>
</reference>
<name>A0A7S8C9R2_9BACI</name>
<keyword evidence="2" id="KW-0503">Monooxygenase</keyword>
<evidence type="ECO:0000313" key="2">
    <source>
        <dbReference type="EMBL" id="QPC46004.1"/>
    </source>
</evidence>
<dbReference type="Proteomes" id="UP000593626">
    <property type="component" value="Chromosome"/>
</dbReference>
<protein>
    <submittedName>
        <fullName evidence="2">Antibiotic biosynthesis monooxygenase</fullName>
    </submittedName>
</protein>
<dbReference type="PANTHER" id="PTHR34474">
    <property type="entry name" value="SIGNAL TRANSDUCTION PROTEIN TRAP"/>
    <property type="match status" value="1"/>
</dbReference>
<accession>A0A7S8C9R2</accession>
<evidence type="ECO:0000313" key="3">
    <source>
        <dbReference type="Proteomes" id="UP000593626"/>
    </source>
</evidence>
<keyword evidence="2" id="KW-0560">Oxidoreductase</keyword>